<evidence type="ECO:0000313" key="9">
    <source>
        <dbReference type="Proteomes" id="UP001497493"/>
    </source>
</evidence>
<dbReference type="Pfam" id="PF08340">
    <property type="entry name" value="YicC-like_C"/>
    <property type="match status" value="1"/>
</dbReference>
<dbReference type="InterPro" id="IPR013527">
    <property type="entry name" value="YicC-like_N"/>
</dbReference>
<evidence type="ECO:0000259" key="7">
    <source>
        <dbReference type="Pfam" id="PF08340"/>
    </source>
</evidence>
<dbReference type="Pfam" id="PF03755">
    <property type="entry name" value="YicC-like_N"/>
    <property type="match status" value="1"/>
</dbReference>
<protein>
    <recommendedName>
        <fullName evidence="10">YicC family protein</fullName>
    </recommendedName>
</protein>
<dbReference type="PANTHER" id="PTHR30636">
    <property type="entry name" value="UPF0701 PROTEIN YICC"/>
    <property type="match status" value="1"/>
</dbReference>
<accession>A0ABM9NI88</accession>
<dbReference type="InterPro" id="IPR013551">
    <property type="entry name" value="YicC-like_C"/>
</dbReference>
<dbReference type="EMBL" id="OZ026884">
    <property type="protein sequence ID" value="CAL1240268.1"/>
    <property type="molecule type" value="Genomic_DNA"/>
</dbReference>
<keyword evidence="9" id="KW-1185">Reference proteome</keyword>
<evidence type="ECO:0000259" key="6">
    <source>
        <dbReference type="Pfam" id="PF03755"/>
    </source>
</evidence>
<keyword evidence="4" id="KW-0378">Hydrolase</keyword>
<evidence type="ECO:0000256" key="2">
    <source>
        <dbReference type="ARBA" id="ARBA00022722"/>
    </source>
</evidence>
<proteinExistence type="inferred from homology"/>
<feature type="domain" description="Endoribonuclease YicC-like C-terminal" evidence="7">
    <location>
        <begin position="172"/>
        <end position="289"/>
    </location>
</feature>
<organism evidence="8 9">
    <name type="scientific">Candidatus Methylocalor cossyra</name>
    <dbReference type="NCBI Taxonomy" id="3108543"/>
    <lineage>
        <taxon>Bacteria</taxon>
        <taxon>Pseudomonadati</taxon>
        <taxon>Pseudomonadota</taxon>
        <taxon>Gammaproteobacteria</taxon>
        <taxon>Methylococcales</taxon>
        <taxon>Methylococcaceae</taxon>
        <taxon>Candidatus Methylocalor</taxon>
    </lineage>
</organism>
<gene>
    <name evidence="8" type="ORF">MECH1_V1_1492</name>
</gene>
<comment type="cofactor">
    <cofactor evidence="1">
        <name>a divalent metal cation</name>
        <dbReference type="ChEBI" id="CHEBI:60240"/>
    </cofactor>
</comment>
<reference evidence="8 9" key="1">
    <citation type="submission" date="2024-04" db="EMBL/GenBank/DDBJ databases">
        <authorList>
            <person name="Cremers G."/>
        </authorList>
    </citation>
    <scope>NUCLEOTIDE SEQUENCE [LARGE SCALE GENOMIC DNA]</scope>
    <source>
        <strain evidence="8">MeCH1-AG</strain>
    </source>
</reference>
<evidence type="ECO:0008006" key="10">
    <source>
        <dbReference type="Google" id="ProtNLM"/>
    </source>
</evidence>
<feature type="domain" description="Endoribonuclease YicC-like N-terminal" evidence="6">
    <location>
        <begin position="2"/>
        <end position="154"/>
    </location>
</feature>
<keyword evidence="2" id="KW-0540">Nuclease</keyword>
<name>A0ABM9NI88_9GAMM</name>
<evidence type="ECO:0000256" key="1">
    <source>
        <dbReference type="ARBA" id="ARBA00001968"/>
    </source>
</evidence>
<evidence type="ECO:0000313" key="8">
    <source>
        <dbReference type="EMBL" id="CAL1240268.1"/>
    </source>
</evidence>
<dbReference type="NCBIfam" id="TIGR00255">
    <property type="entry name" value="YicC/YloC family endoribonuclease"/>
    <property type="match status" value="1"/>
</dbReference>
<evidence type="ECO:0000256" key="3">
    <source>
        <dbReference type="ARBA" id="ARBA00022759"/>
    </source>
</evidence>
<dbReference type="PANTHER" id="PTHR30636:SF3">
    <property type="entry name" value="UPF0701 PROTEIN YICC"/>
    <property type="match status" value="1"/>
</dbReference>
<keyword evidence="3" id="KW-0255">Endonuclease</keyword>
<comment type="similarity">
    <text evidence="5">Belongs to the YicC/YloC family.</text>
</comment>
<dbReference type="InterPro" id="IPR005229">
    <property type="entry name" value="YicC/YloC-like"/>
</dbReference>
<evidence type="ECO:0000256" key="5">
    <source>
        <dbReference type="ARBA" id="ARBA00035648"/>
    </source>
</evidence>
<evidence type="ECO:0000256" key="4">
    <source>
        <dbReference type="ARBA" id="ARBA00022801"/>
    </source>
</evidence>
<dbReference type="Proteomes" id="UP001497493">
    <property type="component" value="Chromosome"/>
</dbReference>
<sequence length="289" mass="32699">MIRSMTAFATAETELDGWLLAWELRSVNHRYLDASLRLPEAFRSLEPEARVRVGAVIKRGRVDGTFVFKRLDHEIPAIRLNQALVGQLVAAARTVEAVSDRPLANFHAFEILNWPGVLQEMEPDRERLGAGALDLLSEALTRLVAGREAEGHQLGELLAERCAKLRELTAGVRDRQPEVLKAIRQRIMVRLKEIAATPDPDRLEQELVYLAQKLDVAEELDRLDAHVEDVLRALRDIEPTGRRLDFLLQEMHREANTLGAKSADIETTRAAVEMKVLIEQMREQAQNIE</sequence>